<keyword evidence="4" id="KW-1185">Reference proteome</keyword>
<evidence type="ECO:0000256" key="1">
    <source>
        <dbReference type="SAM" id="MobiDB-lite"/>
    </source>
</evidence>
<dbReference type="PROSITE" id="PS51257">
    <property type="entry name" value="PROKAR_LIPOPROTEIN"/>
    <property type="match status" value="1"/>
</dbReference>
<feature type="signal peptide" evidence="2">
    <location>
        <begin position="1"/>
        <end position="18"/>
    </location>
</feature>
<name>A0A1Q9LFN5_9PSEU</name>
<dbReference type="Proteomes" id="UP000186040">
    <property type="component" value="Unassembled WGS sequence"/>
</dbReference>
<evidence type="ECO:0000313" key="4">
    <source>
        <dbReference type="Proteomes" id="UP000186040"/>
    </source>
</evidence>
<organism evidence="3 4">
    <name type="scientific">Actinokineospora bangkokensis</name>
    <dbReference type="NCBI Taxonomy" id="1193682"/>
    <lineage>
        <taxon>Bacteria</taxon>
        <taxon>Bacillati</taxon>
        <taxon>Actinomycetota</taxon>
        <taxon>Actinomycetes</taxon>
        <taxon>Pseudonocardiales</taxon>
        <taxon>Pseudonocardiaceae</taxon>
        <taxon>Actinokineospora</taxon>
    </lineage>
</organism>
<dbReference type="InterPro" id="IPR024520">
    <property type="entry name" value="DUF3558"/>
</dbReference>
<comment type="caution">
    <text evidence="3">The sequence shown here is derived from an EMBL/GenBank/DDBJ whole genome shotgun (WGS) entry which is preliminary data.</text>
</comment>
<proteinExistence type="predicted"/>
<dbReference type="STRING" id="1193682.BJP25_30240"/>
<reference evidence="3 4" key="1">
    <citation type="submission" date="2016-10" db="EMBL/GenBank/DDBJ databases">
        <title>The Draft Genome Sequence of Actinokineospora bangkokensis 44EHWT reveals the biosynthetic pathway of antifungal compounds Thailandins with unusual extender unit butylmalonyl-CoA.</title>
        <authorList>
            <person name="Greule A."/>
            <person name="Intra B."/>
            <person name="Flemming S."/>
            <person name="Rommel M.G."/>
            <person name="Panbangred W."/>
            <person name="Bechthold A."/>
        </authorList>
    </citation>
    <scope>NUCLEOTIDE SEQUENCE [LARGE SCALE GENOMIC DNA]</scope>
    <source>
        <strain evidence="3 4">44EHW</strain>
    </source>
</reference>
<dbReference type="Pfam" id="PF12079">
    <property type="entry name" value="DUF3558"/>
    <property type="match status" value="1"/>
</dbReference>
<dbReference type="EMBL" id="MKQR01000026">
    <property type="protein sequence ID" value="OLR90846.1"/>
    <property type="molecule type" value="Genomic_DNA"/>
</dbReference>
<evidence type="ECO:0000313" key="3">
    <source>
        <dbReference type="EMBL" id="OLR90846.1"/>
    </source>
</evidence>
<feature type="region of interest" description="Disordered" evidence="1">
    <location>
        <begin position="39"/>
        <end position="60"/>
    </location>
</feature>
<feature type="chain" id="PRO_5038426678" description="DUF3558 domain-containing protein" evidence="2">
    <location>
        <begin position="19"/>
        <end position="190"/>
    </location>
</feature>
<gene>
    <name evidence="3" type="ORF">BJP25_30240</name>
</gene>
<protein>
    <recommendedName>
        <fullName evidence="5">DUF3558 domain-containing protein</fullName>
    </recommendedName>
</protein>
<sequence length="190" mass="19091">MKRLIVLVSAFCALLVGAAACSSETQGSALPGRSTAIAEPTSVGQTTGAPSTSDGSGGGTSDLQACDLLPASARSELGISDGGDDRQIGQARACYYRVRTDSLATSYALVVAILDKQGLADIVARGEKVESKIGSHDAVQAVRGPGGCAVSLGITADSRVDAQVTGDAEQDLCAPAMAAAKLIEPQLPQS</sequence>
<accession>A0A1Q9LFN5</accession>
<dbReference type="AlphaFoldDB" id="A0A1Q9LFN5"/>
<evidence type="ECO:0008006" key="5">
    <source>
        <dbReference type="Google" id="ProtNLM"/>
    </source>
</evidence>
<keyword evidence="2" id="KW-0732">Signal</keyword>
<evidence type="ECO:0000256" key="2">
    <source>
        <dbReference type="SAM" id="SignalP"/>
    </source>
</evidence>